<feature type="domain" description="BD-FAE-like" evidence="2">
    <location>
        <begin position="42"/>
        <end position="229"/>
    </location>
</feature>
<dbReference type="Proteomes" id="UP000602124">
    <property type="component" value="Unassembled WGS sequence"/>
</dbReference>
<name>A0A934MMY4_9HYPH</name>
<organism evidence="3 4">
    <name type="scientific">Devosia sediminis</name>
    <dbReference type="NCBI Taxonomy" id="2798801"/>
    <lineage>
        <taxon>Bacteria</taxon>
        <taxon>Pseudomonadati</taxon>
        <taxon>Pseudomonadota</taxon>
        <taxon>Alphaproteobacteria</taxon>
        <taxon>Hyphomicrobiales</taxon>
        <taxon>Devosiaceae</taxon>
        <taxon>Devosia</taxon>
    </lineage>
</organism>
<evidence type="ECO:0000313" key="4">
    <source>
        <dbReference type="Proteomes" id="UP000602124"/>
    </source>
</evidence>
<evidence type="ECO:0000259" key="2">
    <source>
        <dbReference type="Pfam" id="PF20434"/>
    </source>
</evidence>
<dbReference type="AlphaFoldDB" id="A0A934MMY4"/>
<comment type="caution">
    <text evidence="3">The sequence shown here is derived from an EMBL/GenBank/DDBJ whole genome shotgun (WGS) entry which is preliminary data.</text>
</comment>
<dbReference type="PANTHER" id="PTHR48081:SF9">
    <property type="entry name" value="CARBOXYLESTERASE"/>
    <property type="match status" value="1"/>
</dbReference>
<dbReference type="InterPro" id="IPR029058">
    <property type="entry name" value="AB_hydrolase_fold"/>
</dbReference>
<dbReference type="EMBL" id="JAEKMH010000005">
    <property type="protein sequence ID" value="MBJ3786690.1"/>
    <property type="molecule type" value="Genomic_DNA"/>
</dbReference>
<keyword evidence="4" id="KW-1185">Reference proteome</keyword>
<dbReference type="RefSeq" id="WP_198877895.1">
    <property type="nucleotide sequence ID" value="NZ_JAEKMH010000005.1"/>
</dbReference>
<dbReference type="PANTHER" id="PTHR48081">
    <property type="entry name" value="AB HYDROLASE SUPERFAMILY PROTEIN C4A8.06C"/>
    <property type="match status" value="1"/>
</dbReference>
<dbReference type="Gene3D" id="3.40.50.1820">
    <property type="entry name" value="alpha/beta hydrolase"/>
    <property type="match status" value="1"/>
</dbReference>
<dbReference type="GO" id="GO:0016787">
    <property type="term" value="F:hydrolase activity"/>
    <property type="evidence" value="ECO:0007669"/>
    <property type="project" value="UniProtKB-KW"/>
</dbReference>
<evidence type="ECO:0000313" key="3">
    <source>
        <dbReference type="EMBL" id="MBJ3786690.1"/>
    </source>
</evidence>
<protein>
    <submittedName>
        <fullName evidence="3">Alpha/beta hydrolase</fullName>
    </submittedName>
</protein>
<dbReference type="SUPFAM" id="SSF53474">
    <property type="entry name" value="alpha/beta-Hydrolases"/>
    <property type="match status" value="1"/>
</dbReference>
<gene>
    <name evidence="3" type="ORF">JEQ47_18335</name>
</gene>
<evidence type="ECO:0000256" key="1">
    <source>
        <dbReference type="ARBA" id="ARBA00022801"/>
    </source>
</evidence>
<keyword evidence="1 3" id="KW-0378">Hydrolase</keyword>
<dbReference type="InterPro" id="IPR049492">
    <property type="entry name" value="BD-FAE-like_dom"/>
</dbReference>
<accession>A0A934MMY4</accession>
<proteinExistence type="predicted"/>
<reference evidence="3" key="1">
    <citation type="submission" date="2020-12" db="EMBL/GenBank/DDBJ databases">
        <title>Devosia sp. MSA67 isolated from Mo River.</title>
        <authorList>
            <person name="Ma F."/>
            <person name="Zi Z."/>
        </authorList>
    </citation>
    <scope>NUCLEOTIDE SEQUENCE</scope>
    <source>
        <strain evidence="3">MSA67</strain>
    </source>
</reference>
<sequence length="292" mass="31530">MDNSRGPIITFFDFISAAVPKDRSVERVASGLAYGSIERQKLDIYRPRHTGGTPLPVIVFFYGGAWSDGTRRHYGFAAHALASLGYVVVVPDYRLVPNVEYPEFLRDCASAVHWVSREIAAHGGDPRRLVLAGHSAGAFNAASLALDPRWLADAAVQKCIVGAIGLSGPYDFFPFDGPISIRVFGQAEDPESTQPINHVDVQSPPMLLVSGGRDELVLPKNSLNLGAKLTAAGVSARVRIYPRLRHAGTLFALSLPLRWLAPVRQDCSDFLAEVTAPRIAARPEPAGAVAPR</sequence>
<dbReference type="InterPro" id="IPR050300">
    <property type="entry name" value="GDXG_lipolytic_enzyme"/>
</dbReference>
<dbReference type="Pfam" id="PF20434">
    <property type="entry name" value="BD-FAE"/>
    <property type="match status" value="1"/>
</dbReference>